<organism evidence="2 3">
    <name type="scientific">Spiroplasma platyhelix PALS-1</name>
    <dbReference type="NCBI Taxonomy" id="1276218"/>
    <lineage>
        <taxon>Bacteria</taxon>
        <taxon>Bacillati</taxon>
        <taxon>Mycoplasmatota</taxon>
        <taxon>Mollicutes</taxon>
        <taxon>Entomoplasmatales</taxon>
        <taxon>Spiroplasmataceae</taxon>
        <taxon>Spiroplasma</taxon>
    </lineage>
</organism>
<dbReference type="PROSITE" id="PS50206">
    <property type="entry name" value="RHODANESE_3"/>
    <property type="match status" value="1"/>
</dbReference>
<dbReference type="CDD" id="cd00158">
    <property type="entry name" value="RHOD"/>
    <property type="match status" value="1"/>
</dbReference>
<dbReference type="SMART" id="SM00450">
    <property type="entry name" value="RHOD"/>
    <property type="match status" value="1"/>
</dbReference>
<evidence type="ECO:0000313" key="2">
    <source>
        <dbReference type="EMBL" id="NKE38336.1"/>
    </source>
</evidence>
<evidence type="ECO:0000259" key="1">
    <source>
        <dbReference type="PROSITE" id="PS50206"/>
    </source>
</evidence>
<dbReference type="PANTHER" id="PTHR43031:SF1">
    <property type="entry name" value="PYRIDINE NUCLEOTIDE-DISULPHIDE OXIDOREDUCTASE"/>
    <property type="match status" value="1"/>
</dbReference>
<dbReference type="Proteomes" id="UP000584587">
    <property type="component" value="Unassembled WGS sequence"/>
</dbReference>
<comment type="caution">
    <text evidence="2">The sequence shown here is derived from an EMBL/GenBank/DDBJ whole genome shotgun (WGS) entry which is preliminary data.</text>
</comment>
<dbReference type="Gene3D" id="3.40.250.10">
    <property type="entry name" value="Rhodanese-like domain"/>
    <property type="match status" value="1"/>
</dbReference>
<dbReference type="EMBL" id="JAAVVK010000001">
    <property type="protein sequence ID" value="NKE38336.1"/>
    <property type="molecule type" value="Genomic_DNA"/>
</dbReference>
<proteinExistence type="predicted"/>
<sequence>MFQKKKKDNYEITKKEFEEIKDQALLIDVRDPEEFQILKKIPNSINIPYRKLIADPTKFIPDKEAIVVTICNAGHRSTAAAQSLREQGYANSYVLMLGIYGYYK</sequence>
<dbReference type="AlphaFoldDB" id="A0A846U0H5"/>
<protein>
    <submittedName>
        <fullName evidence="2">Rhodanese-like domain-containing protein</fullName>
    </submittedName>
</protein>
<dbReference type="SUPFAM" id="SSF52821">
    <property type="entry name" value="Rhodanese/Cell cycle control phosphatase"/>
    <property type="match status" value="1"/>
</dbReference>
<dbReference type="InterPro" id="IPR050229">
    <property type="entry name" value="GlpE_sulfurtransferase"/>
</dbReference>
<dbReference type="Pfam" id="PF00581">
    <property type="entry name" value="Rhodanese"/>
    <property type="match status" value="1"/>
</dbReference>
<dbReference type="InterPro" id="IPR001763">
    <property type="entry name" value="Rhodanese-like_dom"/>
</dbReference>
<accession>A0A846U0H5</accession>
<dbReference type="RefSeq" id="WP_168104808.1">
    <property type="nucleotide sequence ID" value="NZ_CP051215.1"/>
</dbReference>
<feature type="domain" description="Rhodanese" evidence="1">
    <location>
        <begin position="20"/>
        <end position="104"/>
    </location>
</feature>
<gene>
    <name evidence="2" type="ORF">HER12_01010</name>
</gene>
<evidence type="ECO:0000313" key="3">
    <source>
        <dbReference type="Proteomes" id="UP000584587"/>
    </source>
</evidence>
<name>A0A846U0H5_9MOLU</name>
<dbReference type="InterPro" id="IPR036873">
    <property type="entry name" value="Rhodanese-like_dom_sf"/>
</dbReference>
<dbReference type="PANTHER" id="PTHR43031">
    <property type="entry name" value="FAD-DEPENDENT OXIDOREDUCTASE"/>
    <property type="match status" value="1"/>
</dbReference>
<reference evidence="2 3" key="1">
    <citation type="submission" date="2020-04" db="EMBL/GenBank/DDBJ databases">
        <title>Complete genome sequence of Spiroplasma platyhelix ATCC 51748, an insect isolate.</title>
        <authorList>
            <person name="Green E.A."/>
            <person name="Klassen J.L."/>
        </authorList>
    </citation>
    <scope>NUCLEOTIDE SEQUENCE [LARGE SCALE GENOMIC DNA]</scope>
    <source>
        <strain evidence="2 3">PALS-1</strain>
    </source>
</reference>
<keyword evidence="3" id="KW-1185">Reference proteome</keyword>